<dbReference type="GO" id="GO:0030686">
    <property type="term" value="C:90S preribosome"/>
    <property type="evidence" value="ECO:0007669"/>
    <property type="project" value="TreeGrafter"/>
</dbReference>
<evidence type="ECO:0000256" key="3">
    <source>
        <dbReference type="SAM" id="MobiDB-lite"/>
    </source>
</evidence>
<feature type="compositionally biased region" description="Basic and acidic residues" evidence="3">
    <location>
        <begin position="315"/>
        <end position="326"/>
    </location>
</feature>
<dbReference type="GO" id="GO:0000447">
    <property type="term" value="P:endonucleolytic cleavage in ITS1 to separate SSU-rRNA from 5.8S rRNA and LSU-rRNA from tricistronic rRNA transcript (SSU-rRNA, 5.8S rRNA, LSU-rRNA)"/>
    <property type="evidence" value="ECO:0007669"/>
    <property type="project" value="TreeGrafter"/>
</dbReference>
<feature type="compositionally biased region" description="Acidic residues" evidence="3">
    <location>
        <begin position="43"/>
        <end position="57"/>
    </location>
</feature>
<comment type="similarity">
    <text evidence="1">Belongs to the KRI1 family.</text>
</comment>
<dbReference type="Proteomes" id="UP000275408">
    <property type="component" value="Unassembled WGS sequence"/>
</dbReference>
<feature type="region of interest" description="Disordered" evidence="3">
    <location>
        <begin position="407"/>
        <end position="458"/>
    </location>
</feature>
<dbReference type="EMBL" id="RCHS01003481">
    <property type="protein sequence ID" value="RMX41491.1"/>
    <property type="molecule type" value="Genomic_DNA"/>
</dbReference>
<dbReference type="PANTHER" id="PTHR14490:SF5">
    <property type="entry name" value="PROTEIN KRI1 HOMOLOG"/>
    <property type="match status" value="1"/>
</dbReference>
<comment type="caution">
    <text evidence="5">The sequence shown here is derived from an EMBL/GenBank/DDBJ whole genome shotgun (WGS) entry which is preliminary data.</text>
</comment>
<evidence type="ECO:0000259" key="4">
    <source>
        <dbReference type="Pfam" id="PF12936"/>
    </source>
</evidence>
<feature type="region of interest" description="Disordered" evidence="3">
    <location>
        <begin position="82"/>
        <end position="154"/>
    </location>
</feature>
<dbReference type="STRING" id="46731.A0A3M6TJH2"/>
<evidence type="ECO:0000256" key="1">
    <source>
        <dbReference type="ARBA" id="ARBA00007473"/>
    </source>
</evidence>
<dbReference type="GO" id="GO:0005730">
    <property type="term" value="C:nucleolus"/>
    <property type="evidence" value="ECO:0007669"/>
    <property type="project" value="TreeGrafter"/>
</dbReference>
<feature type="compositionally biased region" description="Basic residues" evidence="3">
    <location>
        <begin position="658"/>
        <end position="671"/>
    </location>
</feature>
<dbReference type="InterPro" id="IPR018034">
    <property type="entry name" value="Kri1"/>
</dbReference>
<feature type="compositionally biased region" description="Basic and acidic residues" evidence="3">
    <location>
        <begin position="25"/>
        <end position="42"/>
    </location>
</feature>
<feature type="compositionally biased region" description="Basic and acidic residues" evidence="3">
    <location>
        <begin position="114"/>
        <end position="128"/>
    </location>
</feature>
<dbReference type="Pfam" id="PF05178">
    <property type="entry name" value="Kri1"/>
    <property type="match status" value="1"/>
</dbReference>
<sequence length="718" mass="85263">MADGMEDLKLTVNKDFAKKLHKQKEKAELDQLKQKFGDKDPESESDSSSSESEDEDARELTSQKEKDFLTVLSMIKNKDPKIYEKDSNFYHEDENSSSSGGSSKEQNKSKKPMYLKDFERKELLERGSEAFLSDEESDDEKVLEGRKSPTFVEEQKQIKESFKRAIQDDGEDADFLKVREKTMEEKMKEERDYVEWLKGQENKQSTKSAMGMQALRHYWNDPNLDEGEQFLRDYILDRNYLEKDSERIPTYDEIVGFDDDEDETEVEKQEEFERKFNFRFEEPDSEFIKTYPRTIQASVRKTDDRRKEKRKTRETRKEKEKEQKREEIKRLKNLKRKEIMEKLEKLKEITGNPNVGFKEEDIEGDFDPKKYDEAMQRAFNAEFYEEDENEKPVFEDDLDDIENWDEWEGDYDENVDDEQQEDGTFEPHSEDPNFNMDADYEENGNDPNEFSGRKRKGRSRFGHVIAQKKPVFNPDEKTFEEYFDEYYKLDYEDIIGDMPCRFKYRQVVPNDFGLTTEEILSCPDRELNQWVSVKKMSQYRPENEEYYEVKKFRKRGRDLLKKKRILTSLAENERSDEVNVKKKKLSDQSLPKKSKTLEHNVDTNGAQNEQTDIRKRTKKSSDKIDKTNEKKSEDLPGEEVSLATEGESNGKNEGESKKPKKQKTRNPKRRRMTFEELKELAVKKRLRRQFKGAKQEKLSNLSASRLASYGLTRKKKKK</sequence>
<keyword evidence="6" id="KW-1185">Reference proteome</keyword>
<organism evidence="5 6">
    <name type="scientific">Pocillopora damicornis</name>
    <name type="common">Cauliflower coral</name>
    <name type="synonym">Millepora damicornis</name>
    <dbReference type="NCBI Taxonomy" id="46731"/>
    <lineage>
        <taxon>Eukaryota</taxon>
        <taxon>Metazoa</taxon>
        <taxon>Cnidaria</taxon>
        <taxon>Anthozoa</taxon>
        <taxon>Hexacorallia</taxon>
        <taxon>Scleractinia</taxon>
        <taxon>Astrocoeniina</taxon>
        <taxon>Pocilloporidae</taxon>
        <taxon>Pocillopora</taxon>
    </lineage>
</organism>
<protein>
    <recommendedName>
        <fullName evidence="2">Protein KRI1 homolog</fullName>
    </recommendedName>
</protein>
<feature type="compositionally biased region" description="Basic and acidic residues" evidence="3">
    <location>
        <begin position="648"/>
        <end position="657"/>
    </location>
</feature>
<evidence type="ECO:0000313" key="6">
    <source>
        <dbReference type="Proteomes" id="UP000275408"/>
    </source>
</evidence>
<dbReference type="InterPro" id="IPR024626">
    <property type="entry name" value="Kri1-like_C"/>
</dbReference>
<feature type="compositionally biased region" description="Basic and acidic residues" evidence="3">
    <location>
        <begin position="611"/>
        <end position="634"/>
    </location>
</feature>
<gene>
    <name evidence="5" type="ORF">pdam_00012241</name>
</gene>
<name>A0A3M6TJH2_POCDA</name>
<evidence type="ECO:0000256" key="2">
    <source>
        <dbReference type="ARBA" id="ARBA00017294"/>
    </source>
</evidence>
<feature type="region of interest" description="Disordered" evidence="3">
    <location>
        <begin position="573"/>
        <end position="676"/>
    </location>
</feature>
<dbReference type="OrthoDB" id="10252032at2759"/>
<feature type="compositionally biased region" description="Basic and acidic residues" evidence="3">
    <location>
        <begin position="140"/>
        <end position="154"/>
    </location>
</feature>
<dbReference type="AlphaFoldDB" id="A0A3M6TJH2"/>
<feature type="region of interest" description="Disordered" evidence="3">
    <location>
        <begin position="20"/>
        <end position="64"/>
    </location>
</feature>
<dbReference type="OMA" id="WDNYDPR"/>
<proteinExistence type="inferred from homology"/>
<accession>A0A3M6TJH2</accession>
<dbReference type="Pfam" id="PF12936">
    <property type="entry name" value="Kri1_C"/>
    <property type="match status" value="1"/>
</dbReference>
<evidence type="ECO:0000313" key="5">
    <source>
        <dbReference type="EMBL" id="RMX41491.1"/>
    </source>
</evidence>
<feature type="region of interest" description="Disordered" evidence="3">
    <location>
        <begin position="291"/>
        <end position="326"/>
    </location>
</feature>
<feature type="compositionally biased region" description="Acidic residues" evidence="3">
    <location>
        <begin position="407"/>
        <end position="424"/>
    </location>
</feature>
<dbReference type="PANTHER" id="PTHR14490">
    <property type="entry name" value="ZINC FINGER, ZZ TYPE"/>
    <property type="match status" value="1"/>
</dbReference>
<feature type="domain" description="Kri1-like C-terminal" evidence="4">
    <location>
        <begin position="477"/>
        <end position="563"/>
    </location>
</feature>
<reference evidence="5 6" key="1">
    <citation type="journal article" date="2018" name="Sci. Rep.">
        <title>Comparative analysis of the Pocillopora damicornis genome highlights role of immune system in coral evolution.</title>
        <authorList>
            <person name="Cunning R."/>
            <person name="Bay R.A."/>
            <person name="Gillette P."/>
            <person name="Baker A.C."/>
            <person name="Traylor-Knowles N."/>
        </authorList>
    </citation>
    <scope>NUCLEOTIDE SEQUENCE [LARGE SCALE GENOMIC DNA]</scope>
    <source>
        <strain evidence="5">RSMAS</strain>
        <tissue evidence="5">Whole animal</tissue>
    </source>
</reference>
<feature type="compositionally biased region" description="Basic and acidic residues" evidence="3">
    <location>
        <begin position="82"/>
        <end position="94"/>
    </location>
</feature>